<proteinExistence type="predicted"/>
<dbReference type="GO" id="GO:0000028">
    <property type="term" value="P:ribosomal small subunit assembly"/>
    <property type="evidence" value="ECO:0007669"/>
    <property type="project" value="TreeGrafter"/>
</dbReference>
<feature type="transmembrane region" description="Helical" evidence="1">
    <location>
        <begin position="422"/>
        <end position="447"/>
    </location>
</feature>
<evidence type="ECO:0000259" key="2">
    <source>
        <dbReference type="Pfam" id="PF01926"/>
    </source>
</evidence>
<dbReference type="EMBL" id="CP050804">
    <property type="protein sequence ID" value="QJC21740.1"/>
    <property type="molecule type" value="Genomic_DNA"/>
</dbReference>
<evidence type="ECO:0000256" key="1">
    <source>
        <dbReference type="SAM" id="Phobius"/>
    </source>
</evidence>
<dbReference type="Proteomes" id="UP000502298">
    <property type="component" value="Chromosome"/>
</dbReference>
<dbReference type="GO" id="GO:0005525">
    <property type="term" value="F:GTP binding"/>
    <property type="evidence" value="ECO:0007669"/>
    <property type="project" value="InterPro"/>
</dbReference>
<dbReference type="Gene3D" id="3.40.50.300">
    <property type="entry name" value="P-loop containing nucleotide triphosphate hydrolases"/>
    <property type="match status" value="1"/>
</dbReference>
<dbReference type="InterPro" id="IPR027417">
    <property type="entry name" value="P-loop_NTPase"/>
</dbReference>
<protein>
    <recommendedName>
        <fullName evidence="2">G domain-containing protein</fullName>
    </recommendedName>
</protein>
<accession>A0A6H2EKH1</accession>
<gene>
    <name evidence="3" type="ORF">HC352_03955</name>
</gene>
<dbReference type="AlphaFoldDB" id="A0A6H2EKH1"/>
<dbReference type="RefSeq" id="WP_168917680.1">
    <property type="nucleotide sequence ID" value="NZ_CP050804.1"/>
</dbReference>
<dbReference type="Pfam" id="PF01926">
    <property type="entry name" value="MMR_HSR1"/>
    <property type="match status" value="1"/>
</dbReference>
<organism evidence="3 4">
    <name type="scientific">Arcanobacterium buesumense</name>
    <dbReference type="NCBI Taxonomy" id="2722751"/>
    <lineage>
        <taxon>Bacteria</taxon>
        <taxon>Bacillati</taxon>
        <taxon>Actinomycetota</taxon>
        <taxon>Actinomycetes</taxon>
        <taxon>Actinomycetales</taxon>
        <taxon>Actinomycetaceae</taxon>
        <taxon>Arcanobacterium</taxon>
    </lineage>
</organism>
<dbReference type="InterPro" id="IPR006073">
    <property type="entry name" value="GTP-bd"/>
</dbReference>
<sequence>MSTSLNAGIELLDEVMTDAGQYLSANVYDQANATRQRLQERRGYDPEVTVVAVSGPTGAGKSSVINALIGNDLLTVAPTRPTTAHPTALSSLPQSEQKNIMQWLDVTHSYECSELSQIFGTSAPFILIDLPDIDSTSVSNRQTAASIITRADVIVWVVDPQKYADSIVHDEYLKGMAEHSSVMITVLNQADRLSPDDLDRVVGSLRGILTSHNVSSDLLVTSAVTGAGIDNLRSRISLLIDAKKAMLDKLAADLRTVGTAIGEDLEVTGAKQRKAQAPNPQHFVDSVLNAAGAPVVARLASQSYEYRAKKATRWPVTRWITALKIDPLQRFRLAGGPAEPENNPVTGIALSEVALQQADNEYQRYVTQATSHLPRRWAQEIISDTHHSVETLVRRVDYVSSHAELETRRHPLWWRLVNVMQWLLMITVFGGVLWLVAHALAVNLGIWLDRPPMVGIFPLPLVMVIGGVMLGWLISFISRIVIRRGRNRTYHRVHRRLLAAFREDLIEHLLEPLEKHIAVYNRVAQACIELAKVQQP</sequence>
<dbReference type="GO" id="GO:0043024">
    <property type="term" value="F:ribosomal small subunit binding"/>
    <property type="evidence" value="ECO:0007669"/>
    <property type="project" value="TreeGrafter"/>
</dbReference>
<keyword evidence="4" id="KW-1185">Reference proteome</keyword>
<evidence type="ECO:0000313" key="3">
    <source>
        <dbReference type="EMBL" id="QJC21740.1"/>
    </source>
</evidence>
<dbReference type="GO" id="GO:0005829">
    <property type="term" value="C:cytosol"/>
    <property type="evidence" value="ECO:0007669"/>
    <property type="project" value="TreeGrafter"/>
</dbReference>
<name>A0A6H2EKH1_9ACTO</name>
<keyword evidence="1" id="KW-0472">Membrane</keyword>
<feature type="transmembrane region" description="Helical" evidence="1">
    <location>
        <begin position="459"/>
        <end position="482"/>
    </location>
</feature>
<feature type="domain" description="G" evidence="2">
    <location>
        <begin position="51"/>
        <end position="188"/>
    </location>
</feature>
<dbReference type="PANTHER" id="PTHR42698:SF1">
    <property type="entry name" value="GTPASE ERA, MITOCHONDRIAL"/>
    <property type="match status" value="1"/>
</dbReference>
<dbReference type="SUPFAM" id="SSF52540">
    <property type="entry name" value="P-loop containing nucleoside triphosphate hydrolases"/>
    <property type="match status" value="1"/>
</dbReference>
<dbReference type="GO" id="GO:0019843">
    <property type="term" value="F:rRNA binding"/>
    <property type="evidence" value="ECO:0007669"/>
    <property type="project" value="TreeGrafter"/>
</dbReference>
<reference evidence="3 4" key="1">
    <citation type="submission" date="2020-03" db="EMBL/GenBank/DDBJ databases">
        <title>Complete genome of Arcanobacterium buesumensis sp. nov. strain 2701.</title>
        <authorList>
            <person name="Borowiak M."/>
            <person name="Alssahen M."/>
            <person name="Laemmler C."/>
            <person name="Malorny B."/>
            <person name="Hassan A."/>
            <person name="Prenger-Berninghoff E."/>
            <person name="Ploetz M."/>
            <person name="Abdulmawjood A."/>
        </authorList>
    </citation>
    <scope>NUCLEOTIDE SEQUENCE [LARGE SCALE GENOMIC DNA]</scope>
    <source>
        <strain evidence="3 4">2701</strain>
    </source>
</reference>
<dbReference type="KEGG" id="arca:HC352_03955"/>
<dbReference type="InterPro" id="IPR005662">
    <property type="entry name" value="GTPase_Era-like"/>
</dbReference>
<keyword evidence="1" id="KW-1133">Transmembrane helix</keyword>
<evidence type="ECO:0000313" key="4">
    <source>
        <dbReference type="Proteomes" id="UP000502298"/>
    </source>
</evidence>
<dbReference type="PANTHER" id="PTHR42698">
    <property type="entry name" value="GTPASE ERA"/>
    <property type="match status" value="1"/>
</dbReference>
<keyword evidence="1" id="KW-0812">Transmembrane</keyword>